<evidence type="ECO:0000256" key="8">
    <source>
        <dbReference type="SAM" id="Phobius"/>
    </source>
</evidence>
<dbReference type="Proteomes" id="UP000016895">
    <property type="component" value="Chromosome 2"/>
</dbReference>
<dbReference type="SMART" id="SM00283">
    <property type="entry name" value="MA"/>
    <property type="match status" value="1"/>
</dbReference>
<dbReference type="SMART" id="SM00304">
    <property type="entry name" value="HAMP"/>
    <property type="match status" value="1"/>
</dbReference>
<evidence type="ECO:0000256" key="5">
    <source>
        <dbReference type="ARBA" id="ARBA00023224"/>
    </source>
</evidence>
<evidence type="ECO:0000259" key="11">
    <source>
        <dbReference type="PROSITE" id="PS50906"/>
    </source>
</evidence>
<dbReference type="KEGG" id="vni:VIBNI_B1993"/>
<evidence type="ECO:0000256" key="2">
    <source>
        <dbReference type="ARBA" id="ARBA00022692"/>
    </source>
</evidence>
<protein>
    <submittedName>
        <fullName evidence="12">Putative Nitrate and nitrite sensing domain fused with Methyl-accepting chemotaxis protein</fullName>
    </submittedName>
</protein>
<dbReference type="GO" id="GO:0007165">
    <property type="term" value="P:signal transduction"/>
    <property type="evidence" value="ECO:0007669"/>
    <property type="project" value="UniProtKB-KW"/>
</dbReference>
<keyword evidence="4 8" id="KW-0472">Membrane</keyword>
<sequence>MKRLLSNIPLAITILVCAGIPLLLTLALSGAQIAHFNANQAGSNKDQESVRLILLYDNLAHNLAVERGLSAGVLGSKGNPKNVASLKAHRQKADTHVRAFLAFKPENLGSNFVMSLKRDIEAQLNRLSNIRSQVDSLTPKDSPFAYYSNVNQLTIDNARLIMAELSNHDLIAKGESLLGIIEMKERAGQVRGALNGAFARGSSSAGQYTAVSNYIASGKYAERVALLTMPSQFANELSEIKTTPIWKNVEKIQKQYLDQKSNLNDLKGPASSDWFGAATERIKLINGIRNKLQAAMLETASMQAKRSANYTMMYLIGTAITFVLIAALILFTISGVKHRVSRLMAQLSTIATERNLSIQVDESGKDEFAQIGNSINRMTSSFKTTLSHVTETNQHSFSRLQTIIDSASSLDNGSKETVAKCSSIASATTELSQSSVEIATTSDNALSETNQMTEKVSNCLSLSKGAFSAVETLINQIEQTQQCITELESDAQSVSQFVSTINDISEQTNLLALNAAIEAARAGEQGRGFAVVADEVRTLAQRSKESTEEISALLAKISSNTSNASSSMVSSSKATDSTHNSVSKVNESVFELQDVIARMGDHIAQITSATSEQSQASSAIDVDIDVLNDIAAQTGSMADNLMKTVYAYQDEVDQVNKELKQFKFV</sequence>
<dbReference type="GO" id="GO:0006935">
    <property type="term" value="P:chemotaxis"/>
    <property type="evidence" value="ECO:0007669"/>
    <property type="project" value="InterPro"/>
</dbReference>
<dbReference type="InterPro" id="IPR003660">
    <property type="entry name" value="HAMP_dom"/>
</dbReference>
<evidence type="ECO:0000256" key="1">
    <source>
        <dbReference type="ARBA" id="ARBA00004141"/>
    </source>
</evidence>
<dbReference type="eggNOG" id="COG0840">
    <property type="taxonomic scope" value="Bacteria"/>
</dbReference>
<dbReference type="PRINTS" id="PR00260">
    <property type="entry name" value="CHEMTRNSDUCR"/>
</dbReference>
<feature type="domain" description="NIT" evidence="11">
    <location>
        <begin position="54"/>
        <end position="303"/>
    </location>
</feature>
<feature type="domain" description="HAMP" evidence="10">
    <location>
        <begin position="334"/>
        <end position="387"/>
    </location>
</feature>
<dbReference type="Gene3D" id="1.10.287.950">
    <property type="entry name" value="Methyl-accepting chemotaxis protein"/>
    <property type="match status" value="1"/>
</dbReference>
<dbReference type="GO" id="GO:0016020">
    <property type="term" value="C:membrane"/>
    <property type="evidence" value="ECO:0007669"/>
    <property type="project" value="UniProtKB-SubCell"/>
</dbReference>
<evidence type="ECO:0000259" key="10">
    <source>
        <dbReference type="PROSITE" id="PS50885"/>
    </source>
</evidence>
<evidence type="ECO:0000256" key="4">
    <source>
        <dbReference type="ARBA" id="ARBA00023136"/>
    </source>
</evidence>
<dbReference type="InterPro" id="IPR004089">
    <property type="entry name" value="MCPsignal_dom"/>
</dbReference>
<proteinExistence type="inferred from homology"/>
<evidence type="ECO:0000313" key="12">
    <source>
        <dbReference type="EMBL" id="CCO61706.1"/>
    </source>
</evidence>
<keyword evidence="3 8" id="KW-1133">Transmembrane helix</keyword>
<dbReference type="Pfam" id="PF00015">
    <property type="entry name" value="MCPsignal"/>
    <property type="match status" value="1"/>
</dbReference>
<dbReference type="Pfam" id="PF00672">
    <property type="entry name" value="HAMP"/>
    <property type="match status" value="1"/>
</dbReference>
<feature type="domain" description="Methyl-accepting transducer" evidence="9">
    <location>
        <begin position="392"/>
        <end position="628"/>
    </location>
</feature>
<comment type="subcellular location">
    <subcellularLocation>
        <location evidence="1">Membrane</location>
        <topology evidence="1">Multi-pass membrane protein</topology>
    </subcellularLocation>
</comment>
<gene>
    <name evidence="12" type="ORF">VIBNI_B1993</name>
</gene>
<dbReference type="OrthoDB" id="2489132at2"/>
<comment type="similarity">
    <text evidence="6">Belongs to the methyl-accepting chemotaxis (MCP) protein family.</text>
</comment>
<evidence type="ECO:0000313" key="13">
    <source>
        <dbReference type="Proteomes" id="UP000016895"/>
    </source>
</evidence>
<dbReference type="PANTHER" id="PTHR32089">
    <property type="entry name" value="METHYL-ACCEPTING CHEMOTAXIS PROTEIN MCPB"/>
    <property type="match status" value="1"/>
</dbReference>
<dbReference type="CDD" id="cd06225">
    <property type="entry name" value="HAMP"/>
    <property type="match status" value="1"/>
</dbReference>
<keyword evidence="13" id="KW-1185">Reference proteome</keyword>
<dbReference type="PROSITE" id="PS50111">
    <property type="entry name" value="CHEMOTAXIS_TRANSDUC_2"/>
    <property type="match status" value="1"/>
</dbReference>
<dbReference type="RefSeq" id="WP_022562082.1">
    <property type="nucleotide sequence ID" value="NC_022543.1"/>
</dbReference>
<dbReference type="InterPro" id="IPR013587">
    <property type="entry name" value="Nitrate/nitrite_sensing"/>
</dbReference>
<name>U4KEW6_9VIBR</name>
<feature type="transmembrane region" description="Helical" evidence="8">
    <location>
        <begin position="312"/>
        <end position="336"/>
    </location>
</feature>
<reference evidence="12 13" key="1">
    <citation type="journal article" date="2013" name="ISME J.">
        <title>Comparative genomics of pathogenic lineages of Vibrio nigripulchritudo identifies virulence-associated traits.</title>
        <authorList>
            <person name="Goudenege D."/>
            <person name="Labreuche Y."/>
            <person name="Krin E."/>
            <person name="Ansquer D."/>
            <person name="Mangenot S."/>
            <person name="Calteau A."/>
            <person name="Medigue C."/>
            <person name="Mazel D."/>
            <person name="Polz M.F."/>
            <person name="Le Roux F."/>
        </authorList>
    </citation>
    <scope>NUCLEOTIDE SEQUENCE [LARGE SCALE GENOMIC DNA]</scope>
    <source>
        <strain evidence="13">SnF1</strain>
    </source>
</reference>
<dbReference type="STRING" id="28173.VIBNI_B1993"/>
<evidence type="ECO:0000256" key="3">
    <source>
        <dbReference type="ARBA" id="ARBA00022989"/>
    </source>
</evidence>
<dbReference type="PROSITE" id="PS50906">
    <property type="entry name" value="NIT"/>
    <property type="match status" value="1"/>
</dbReference>
<accession>U4KEW6</accession>
<dbReference type="AlphaFoldDB" id="U4KEW6"/>
<evidence type="ECO:0000259" key="9">
    <source>
        <dbReference type="PROSITE" id="PS50111"/>
    </source>
</evidence>
<dbReference type="GO" id="GO:0004888">
    <property type="term" value="F:transmembrane signaling receptor activity"/>
    <property type="evidence" value="ECO:0007669"/>
    <property type="project" value="InterPro"/>
</dbReference>
<keyword evidence="2 8" id="KW-0812">Transmembrane</keyword>
<dbReference type="PANTHER" id="PTHR32089:SF119">
    <property type="entry name" value="METHYL-ACCEPTING CHEMOTAXIS PROTEIN CTPL"/>
    <property type="match status" value="1"/>
</dbReference>
<dbReference type="EMBL" id="FO203527">
    <property type="protein sequence ID" value="CCO61706.1"/>
    <property type="molecule type" value="Genomic_DNA"/>
</dbReference>
<evidence type="ECO:0000256" key="7">
    <source>
        <dbReference type="PROSITE-ProRule" id="PRU00284"/>
    </source>
</evidence>
<dbReference type="InterPro" id="IPR004090">
    <property type="entry name" value="Chemotax_Me-accpt_rcpt"/>
</dbReference>
<dbReference type="InterPro" id="IPR010910">
    <property type="entry name" value="Nitrate/nitrite_sensing_bac"/>
</dbReference>
<evidence type="ECO:0000256" key="6">
    <source>
        <dbReference type="ARBA" id="ARBA00029447"/>
    </source>
</evidence>
<dbReference type="PROSITE" id="PS50885">
    <property type="entry name" value="HAMP"/>
    <property type="match status" value="1"/>
</dbReference>
<organism evidence="12 13">
    <name type="scientific">Vibrio nigripulchritudo</name>
    <dbReference type="NCBI Taxonomy" id="28173"/>
    <lineage>
        <taxon>Bacteria</taxon>
        <taxon>Pseudomonadati</taxon>
        <taxon>Pseudomonadota</taxon>
        <taxon>Gammaproteobacteria</taxon>
        <taxon>Vibrionales</taxon>
        <taxon>Vibrionaceae</taxon>
        <taxon>Vibrio</taxon>
    </lineage>
</organism>
<dbReference type="FunFam" id="1.10.287.950:FF:000001">
    <property type="entry name" value="Methyl-accepting chemotaxis sensory transducer"/>
    <property type="match status" value="1"/>
</dbReference>
<keyword evidence="5 7" id="KW-0807">Transducer</keyword>
<dbReference type="PATRIC" id="fig|1260221.3.peg.5562"/>
<dbReference type="Pfam" id="PF08376">
    <property type="entry name" value="NIT"/>
    <property type="match status" value="1"/>
</dbReference>
<dbReference type="SUPFAM" id="SSF58104">
    <property type="entry name" value="Methyl-accepting chemotaxis protein (MCP) signaling domain"/>
    <property type="match status" value="1"/>
</dbReference>